<evidence type="ECO:0000256" key="1">
    <source>
        <dbReference type="ARBA" id="ARBA00022553"/>
    </source>
</evidence>
<name>A0A7W7ZVR4_9ACTN</name>
<dbReference type="InterPro" id="IPR016032">
    <property type="entry name" value="Sig_transdc_resp-reg_C-effctor"/>
</dbReference>
<dbReference type="PROSITE" id="PS50043">
    <property type="entry name" value="HTH_LUXR_2"/>
    <property type="match status" value="1"/>
</dbReference>
<dbReference type="InterPro" id="IPR058245">
    <property type="entry name" value="NreC/VraR/RcsB-like_REC"/>
</dbReference>
<sequence length="231" mass="25166">MRPDGENPLRVLLVDDQELIRAGVRMVLRSAPDVLVVGEASDGAAALAALRETPAEVVLMDVRMHGMDGIEATARMRTDFPGTCVVLLTAFDEDGLVRAGLAAGADGFVLKDAPPEELLRAIHTVADGGAYVSPMLAKRLLDDYRPQLYEAPVAAGSLDELTRREQEVFTLVARGLTNSQIAERLSLSPVTVRTHVDNVLGKLHLPHRSRLIIFAYENDLVRPQRFDEPPA</sequence>
<dbReference type="GO" id="GO:0006355">
    <property type="term" value="P:regulation of DNA-templated transcription"/>
    <property type="evidence" value="ECO:0007669"/>
    <property type="project" value="InterPro"/>
</dbReference>
<reference evidence="8 9" key="1">
    <citation type="submission" date="2020-08" db="EMBL/GenBank/DDBJ databases">
        <title>Genomic Encyclopedia of Type Strains, Phase IV (KMG-IV): sequencing the most valuable type-strain genomes for metagenomic binning, comparative biology and taxonomic classification.</title>
        <authorList>
            <person name="Goeker M."/>
        </authorList>
    </citation>
    <scope>NUCLEOTIDE SEQUENCE [LARGE SCALE GENOMIC DNA]</scope>
    <source>
        <strain evidence="8 9">DSM 45385</strain>
    </source>
</reference>
<evidence type="ECO:0000256" key="3">
    <source>
        <dbReference type="ARBA" id="ARBA00023125"/>
    </source>
</evidence>
<evidence type="ECO:0000256" key="5">
    <source>
        <dbReference type="PROSITE-ProRule" id="PRU00169"/>
    </source>
</evidence>
<keyword evidence="2" id="KW-0805">Transcription regulation</keyword>
<dbReference type="SUPFAM" id="SSF46894">
    <property type="entry name" value="C-terminal effector domain of the bipartite response regulators"/>
    <property type="match status" value="1"/>
</dbReference>
<dbReference type="Pfam" id="PF00196">
    <property type="entry name" value="GerE"/>
    <property type="match status" value="1"/>
</dbReference>
<keyword evidence="3 8" id="KW-0238">DNA-binding</keyword>
<dbReference type="Proteomes" id="UP000568380">
    <property type="component" value="Unassembled WGS sequence"/>
</dbReference>
<proteinExistence type="predicted"/>
<evidence type="ECO:0000256" key="2">
    <source>
        <dbReference type="ARBA" id="ARBA00023015"/>
    </source>
</evidence>
<accession>A0A7W7ZVR4</accession>
<gene>
    <name evidence="8" type="ORF">HNR40_000153</name>
</gene>
<evidence type="ECO:0000259" key="7">
    <source>
        <dbReference type="PROSITE" id="PS50110"/>
    </source>
</evidence>
<dbReference type="PANTHER" id="PTHR43214">
    <property type="entry name" value="TWO-COMPONENT RESPONSE REGULATOR"/>
    <property type="match status" value="1"/>
</dbReference>
<keyword evidence="4" id="KW-0804">Transcription</keyword>
<dbReference type="AlphaFoldDB" id="A0A7W7ZVR4"/>
<dbReference type="RefSeq" id="WP_184957709.1">
    <property type="nucleotide sequence ID" value="NZ_JACHIN010000001.1"/>
</dbReference>
<dbReference type="InterPro" id="IPR039420">
    <property type="entry name" value="WalR-like"/>
</dbReference>
<dbReference type="PROSITE" id="PS50110">
    <property type="entry name" value="RESPONSE_REGULATORY"/>
    <property type="match status" value="1"/>
</dbReference>
<dbReference type="Gene3D" id="3.40.50.2300">
    <property type="match status" value="1"/>
</dbReference>
<dbReference type="GO" id="GO:0003677">
    <property type="term" value="F:DNA binding"/>
    <property type="evidence" value="ECO:0007669"/>
    <property type="project" value="UniProtKB-KW"/>
</dbReference>
<dbReference type="SMART" id="SM00421">
    <property type="entry name" value="HTH_LUXR"/>
    <property type="match status" value="1"/>
</dbReference>
<evidence type="ECO:0000313" key="9">
    <source>
        <dbReference type="Proteomes" id="UP000568380"/>
    </source>
</evidence>
<feature type="domain" description="Response regulatory" evidence="7">
    <location>
        <begin position="10"/>
        <end position="126"/>
    </location>
</feature>
<comment type="caution">
    <text evidence="8">The sequence shown here is derived from an EMBL/GenBank/DDBJ whole genome shotgun (WGS) entry which is preliminary data.</text>
</comment>
<dbReference type="SUPFAM" id="SSF52172">
    <property type="entry name" value="CheY-like"/>
    <property type="match status" value="1"/>
</dbReference>
<dbReference type="InterPro" id="IPR000792">
    <property type="entry name" value="Tscrpt_reg_LuxR_C"/>
</dbReference>
<evidence type="ECO:0000259" key="6">
    <source>
        <dbReference type="PROSITE" id="PS50043"/>
    </source>
</evidence>
<dbReference type="PROSITE" id="PS00622">
    <property type="entry name" value="HTH_LUXR_1"/>
    <property type="match status" value="1"/>
</dbReference>
<organism evidence="8 9">
    <name type="scientific">Nonomuraea endophytica</name>
    <dbReference type="NCBI Taxonomy" id="714136"/>
    <lineage>
        <taxon>Bacteria</taxon>
        <taxon>Bacillati</taxon>
        <taxon>Actinomycetota</taxon>
        <taxon>Actinomycetes</taxon>
        <taxon>Streptosporangiales</taxon>
        <taxon>Streptosporangiaceae</taxon>
        <taxon>Nonomuraea</taxon>
    </lineage>
</organism>
<dbReference type="CDD" id="cd06170">
    <property type="entry name" value="LuxR_C_like"/>
    <property type="match status" value="1"/>
</dbReference>
<evidence type="ECO:0000256" key="4">
    <source>
        <dbReference type="ARBA" id="ARBA00023163"/>
    </source>
</evidence>
<dbReference type="SMART" id="SM00448">
    <property type="entry name" value="REC"/>
    <property type="match status" value="1"/>
</dbReference>
<dbReference type="Pfam" id="PF00072">
    <property type="entry name" value="Response_reg"/>
    <property type="match status" value="1"/>
</dbReference>
<keyword evidence="9" id="KW-1185">Reference proteome</keyword>
<dbReference type="InterPro" id="IPR001789">
    <property type="entry name" value="Sig_transdc_resp-reg_receiver"/>
</dbReference>
<evidence type="ECO:0000313" key="8">
    <source>
        <dbReference type="EMBL" id="MBB5074707.1"/>
    </source>
</evidence>
<dbReference type="PRINTS" id="PR00038">
    <property type="entry name" value="HTHLUXR"/>
</dbReference>
<feature type="modified residue" description="4-aspartylphosphate" evidence="5">
    <location>
        <position position="61"/>
    </location>
</feature>
<feature type="domain" description="HTH luxR-type" evidence="6">
    <location>
        <begin position="154"/>
        <end position="219"/>
    </location>
</feature>
<protein>
    <submittedName>
        <fullName evidence="8">DNA-binding NarL/FixJ family response regulator</fullName>
    </submittedName>
</protein>
<dbReference type="EMBL" id="JACHIN010000001">
    <property type="protein sequence ID" value="MBB5074707.1"/>
    <property type="molecule type" value="Genomic_DNA"/>
</dbReference>
<dbReference type="PANTHER" id="PTHR43214:SF24">
    <property type="entry name" value="TRANSCRIPTIONAL REGULATORY PROTEIN NARL-RELATED"/>
    <property type="match status" value="1"/>
</dbReference>
<dbReference type="GO" id="GO:0000160">
    <property type="term" value="P:phosphorelay signal transduction system"/>
    <property type="evidence" value="ECO:0007669"/>
    <property type="project" value="InterPro"/>
</dbReference>
<keyword evidence="1 5" id="KW-0597">Phosphoprotein</keyword>
<dbReference type="CDD" id="cd17535">
    <property type="entry name" value="REC_NarL-like"/>
    <property type="match status" value="1"/>
</dbReference>
<dbReference type="InterPro" id="IPR011006">
    <property type="entry name" value="CheY-like_superfamily"/>
</dbReference>